<dbReference type="InterPro" id="IPR004242">
    <property type="entry name" value="Transposase_21"/>
</dbReference>
<dbReference type="PANTHER" id="PTHR46579:SF1">
    <property type="entry name" value="F5_8 TYPE C DOMAIN-CONTAINING PROTEIN"/>
    <property type="match status" value="1"/>
</dbReference>
<reference evidence="2" key="1">
    <citation type="submission" date="2021-07" db="EMBL/GenBank/DDBJ databases">
        <authorList>
            <person name="Catto M.A."/>
            <person name="Jacobson A."/>
            <person name="Kennedy G."/>
            <person name="Labadie P."/>
            <person name="Hunt B.G."/>
            <person name="Srinivasan R."/>
        </authorList>
    </citation>
    <scope>NUCLEOTIDE SEQUENCE</scope>
    <source>
        <strain evidence="2">PL_HMW_Pooled</strain>
        <tissue evidence="2">Head</tissue>
    </source>
</reference>
<dbReference type="EMBL" id="JAHWGI010001443">
    <property type="protein sequence ID" value="KAK3933097.1"/>
    <property type="molecule type" value="Genomic_DNA"/>
</dbReference>
<dbReference type="Proteomes" id="UP001219518">
    <property type="component" value="Unassembled WGS sequence"/>
</dbReference>
<feature type="region of interest" description="Disordered" evidence="1">
    <location>
        <begin position="1"/>
        <end position="26"/>
    </location>
</feature>
<dbReference type="Pfam" id="PF02992">
    <property type="entry name" value="Transposase_21"/>
    <property type="match status" value="1"/>
</dbReference>
<accession>A0AAE1LYG5</accession>
<comment type="caution">
    <text evidence="2">The sequence shown here is derived from an EMBL/GenBank/DDBJ whole genome shotgun (WGS) entry which is preliminary data.</text>
</comment>
<protein>
    <submittedName>
        <fullName evidence="2">Protein translocase subunit 1</fullName>
    </submittedName>
</protein>
<proteinExistence type="predicted"/>
<evidence type="ECO:0000313" key="2">
    <source>
        <dbReference type="EMBL" id="KAK3933097.1"/>
    </source>
</evidence>
<reference evidence="2" key="2">
    <citation type="journal article" date="2023" name="BMC Genomics">
        <title>Pest status, molecular evolution, and epigenetic factors derived from the genome assembly of Frankliniella fusca, a thysanopteran phytovirus vector.</title>
        <authorList>
            <person name="Catto M.A."/>
            <person name="Labadie P.E."/>
            <person name="Jacobson A.L."/>
            <person name="Kennedy G.G."/>
            <person name="Srinivasan R."/>
            <person name="Hunt B.G."/>
        </authorList>
    </citation>
    <scope>NUCLEOTIDE SEQUENCE</scope>
    <source>
        <strain evidence="2">PL_HMW_Pooled</strain>
    </source>
</reference>
<gene>
    <name evidence="2" type="ORF">KUF71_017358</name>
</gene>
<name>A0AAE1LYG5_9NEOP</name>
<dbReference type="PANTHER" id="PTHR46579">
    <property type="entry name" value="F5/8 TYPE C DOMAIN-CONTAINING PROTEIN-RELATED"/>
    <property type="match status" value="1"/>
</dbReference>
<keyword evidence="3" id="KW-1185">Reference proteome</keyword>
<evidence type="ECO:0000256" key="1">
    <source>
        <dbReference type="SAM" id="MobiDB-lite"/>
    </source>
</evidence>
<dbReference type="AlphaFoldDB" id="A0AAE1LYG5"/>
<evidence type="ECO:0000313" key="3">
    <source>
        <dbReference type="Proteomes" id="UP001219518"/>
    </source>
</evidence>
<organism evidence="2 3">
    <name type="scientific">Frankliniella fusca</name>
    <dbReference type="NCBI Taxonomy" id="407009"/>
    <lineage>
        <taxon>Eukaryota</taxon>
        <taxon>Metazoa</taxon>
        <taxon>Ecdysozoa</taxon>
        <taxon>Arthropoda</taxon>
        <taxon>Hexapoda</taxon>
        <taxon>Insecta</taxon>
        <taxon>Pterygota</taxon>
        <taxon>Neoptera</taxon>
        <taxon>Paraneoptera</taxon>
        <taxon>Thysanoptera</taxon>
        <taxon>Terebrantia</taxon>
        <taxon>Thripoidea</taxon>
        <taxon>Thripidae</taxon>
        <taxon>Frankliniella</taxon>
    </lineage>
</organism>
<sequence>MQARVFTLRSGGSDEEGSKFQPFSNSGHRLGTVNPFRKESNHRFVVNELVPLPKPPRPDYESYGRRRESRSTIWSFGSTSAIDAFGSRSALNASSRYSSQSCLSYYHEPLYASITNSTADSTPRVTKEKKNRAAYQQLPYIPPPVRRQETYEPYRKTKPSFYENVSYKEFSIAGFLDAFSNAPSKPKVKITPLPNNLASLIPPRDEYICPKCKQDQFNIKIYKKHMKKHAKEDNVVAKKKHILSKKTEKASSSLNFPATFSWKNIKKLIGGMTSNLKFIINLRSLPENLEDIYDGQLYKELLGFLSESELNFTMMLNTDGVPVFKSSQKSLWPIFLNVMEQPPKCRFKKEFTLIAGLWFGCKPEANMILDPLVKSFNCVRTGFHVRPPGRSSSCISKGIVLAATTDLPAKIMLLGMTSYSGAFGCQICKIKGRSVQITKKQRKKIKKKTDENNEEKLSSVWVYPYSDELDLRSHQETKDLGNKAYQLLLAVGNVKIDNLGVKYPSAITQIMYDVIRGFAVDDLHTLYLGVTKTLIKLLFDSKHSSEPYSLRKYLHLVDERLLKIKLPNVFERCIRKIDGEFSYWKGKECETYIHYLSIAVLDGIMSDKYLEHHIDLVECLHILQSPSISPEKLLACSKKLDNYVKNFEVLYGTRNMSMVIHLLQHLVFVVTNLGPLRYCSCYPYESLNGDILKIIHGTRYVEKQLATGCFLIRQLPEHLCSLKSKAVQDYCFKILHPSLRLKKLEDFSEDTFSVGTYTSLRRSQTYVLDALKKKGVTKENSCVESFLKIKKSNLLFVCRNYTRCLKKNSYTCSFEGDDKVLYYGSIDIFVKVKSNSVTLIDSDSSKCFAIIQLAKVEPYVVGSKQVHHMKRYFLTPEFIAVDVNNLKDMMVCVEVEEHKYVMNLNAT</sequence>